<dbReference type="InterPro" id="IPR005123">
    <property type="entry name" value="Oxoglu/Fe-dep_dioxygenase_dom"/>
</dbReference>
<dbReference type="EMBL" id="JBHSLF010000007">
    <property type="protein sequence ID" value="MFC5342970.1"/>
    <property type="molecule type" value="Genomic_DNA"/>
</dbReference>
<keyword evidence="2" id="KW-0479">Metal-binding</keyword>
<keyword evidence="9" id="KW-1185">Reference proteome</keyword>
<dbReference type="InterPro" id="IPR006620">
    <property type="entry name" value="Pro_4_hyd_alph"/>
</dbReference>
<dbReference type="PROSITE" id="PS51471">
    <property type="entry name" value="FE2OG_OXY"/>
    <property type="match status" value="1"/>
</dbReference>
<evidence type="ECO:0000256" key="3">
    <source>
        <dbReference type="ARBA" id="ARBA00022896"/>
    </source>
</evidence>
<dbReference type="PANTHER" id="PTHR12117:SF0">
    <property type="entry name" value="PROLYL 3-HYDROXYLASE OGFOD1"/>
    <property type="match status" value="1"/>
</dbReference>
<evidence type="ECO:0000259" key="7">
    <source>
        <dbReference type="PROSITE" id="PS51471"/>
    </source>
</evidence>
<dbReference type="Gene3D" id="2.60.120.620">
    <property type="entry name" value="q2cbj1_9rhob like domain"/>
    <property type="match status" value="1"/>
</dbReference>
<keyword evidence="5" id="KW-0560">Oxidoreductase</keyword>
<evidence type="ECO:0000256" key="5">
    <source>
        <dbReference type="ARBA" id="ARBA00023002"/>
    </source>
</evidence>
<name>A0ABW0FMK1_9CAUL</name>
<comment type="cofactor">
    <cofactor evidence="1">
        <name>L-ascorbate</name>
        <dbReference type="ChEBI" id="CHEBI:38290"/>
    </cofactor>
</comment>
<reference evidence="9" key="1">
    <citation type="journal article" date="2019" name="Int. J. Syst. Evol. Microbiol.">
        <title>The Global Catalogue of Microorganisms (GCM) 10K type strain sequencing project: providing services to taxonomists for standard genome sequencing and annotation.</title>
        <authorList>
            <consortium name="The Broad Institute Genomics Platform"/>
            <consortium name="The Broad Institute Genome Sequencing Center for Infectious Disease"/>
            <person name="Wu L."/>
            <person name="Ma J."/>
        </authorList>
    </citation>
    <scope>NUCLEOTIDE SEQUENCE [LARGE SCALE GENOMIC DNA]</scope>
    <source>
        <strain evidence="9">JCM 12125</strain>
    </source>
</reference>
<dbReference type="Proteomes" id="UP001596152">
    <property type="component" value="Unassembled WGS sequence"/>
</dbReference>
<evidence type="ECO:0000256" key="4">
    <source>
        <dbReference type="ARBA" id="ARBA00022964"/>
    </source>
</evidence>
<evidence type="ECO:0000256" key="6">
    <source>
        <dbReference type="ARBA" id="ARBA00023004"/>
    </source>
</evidence>
<evidence type="ECO:0000313" key="9">
    <source>
        <dbReference type="Proteomes" id="UP001596152"/>
    </source>
</evidence>
<gene>
    <name evidence="8" type="ORF">ACFPIE_03525</name>
</gene>
<dbReference type="PANTHER" id="PTHR12117">
    <property type="entry name" value="HISTONE ACETYLTRANSFERASE COMPLEX"/>
    <property type="match status" value="1"/>
</dbReference>
<evidence type="ECO:0000256" key="2">
    <source>
        <dbReference type="ARBA" id="ARBA00022723"/>
    </source>
</evidence>
<dbReference type="SMART" id="SM00702">
    <property type="entry name" value="P4Hc"/>
    <property type="match status" value="1"/>
</dbReference>
<dbReference type="InterPro" id="IPR039558">
    <property type="entry name" value="TPA1/OFD1_N"/>
</dbReference>
<organism evidence="8 9">
    <name type="scientific">Brevundimonas staleyi</name>
    <dbReference type="NCBI Taxonomy" id="74326"/>
    <lineage>
        <taxon>Bacteria</taxon>
        <taxon>Pseudomonadati</taxon>
        <taxon>Pseudomonadota</taxon>
        <taxon>Alphaproteobacteria</taxon>
        <taxon>Caulobacterales</taxon>
        <taxon>Caulobacteraceae</taxon>
        <taxon>Brevundimonas</taxon>
    </lineage>
</organism>
<sequence length="244" mass="26998">MRAGEAPTLRLNGTLRPDAWRGAFAAHRRLHVPEILTPRSARELHQSLVEAEDWVRCIHLAAGQDVDITMAELDAMAEADRIALEHSLVDSCTDSVKYVFDKIRITSQLEAGGAVSAPMRAIHDFVNAPAFLDFFRRLTGDARIDRADVMATRYLSGHFASAHADELPNAKRLYAYVLNLSPDWRADQGGVLMFLDDDGHVAEGYVPRFNALNVFAVPQVHAVSAVSRLATAPRYSVTGWIHAR</sequence>
<protein>
    <submittedName>
        <fullName evidence="8">2OG-Fe(II) oxygenase</fullName>
    </submittedName>
</protein>
<keyword evidence="4" id="KW-0223">Dioxygenase</keyword>
<dbReference type="Pfam" id="PF13661">
    <property type="entry name" value="2OG-FeII_Oxy_4"/>
    <property type="match status" value="1"/>
</dbReference>
<evidence type="ECO:0000256" key="1">
    <source>
        <dbReference type="ARBA" id="ARBA00001961"/>
    </source>
</evidence>
<keyword evidence="6" id="KW-0408">Iron</keyword>
<feature type="domain" description="Fe2OG dioxygenase" evidence="7">
    <location>
        <begin position="143"/>
        <end position="243"/>
    </location>
</feature>
<dbReference type="RefSeq" id="WP_374036414.1">
    <property type="nucleotide sequence ID" value="NZ_CP169082.1"/>
</dbReference>
<evidence type="ECO:0000313" key="8">
    <source>
        <dbReference type="EMBL" id="MFC5342970.1"/>
    </source>
</evidence>
<accession>A0ABW0FMK1</accession>
<comment type="caution">
    <text evidence="8">The sequence shown here is derived from an EMBL/GenBank/DDBJ whole genome shotgun (WGS) entry which is preliminary data.</text>
</comment>
<keyword evidence="3" id="KW-0847">Vitamin C</keyword>
<proteinExistence type="predicted"/>
<dbReference type="InterPro" id="IPR051842">
    <property type="entry name" value="uS12_prolyl_hydroxylase"/>
</dbReference>